<name>A0A382GW45_9ZZZZ</name>
<dbReference type="AlphaFoldDB" id="A0A382GW45"/>
<gene>
    <name evidence="1" type="ORF">METZ01_LOCUS232124</name>
</gene>
<protein>
    <submittedName>
        <fullName evidence="1">Uncharacterized protein</fullName>
    </submittedName>
</protein>
<evidence type="ECO:0000313" key="1">
    <source>
        <dbReference type="EMBL" id="SVB79270.1"/>
    </source>
</evidence>
<dbReference type="EMBL" id="UINC01057759">
    <property type="protein sequence ID" value="SVB79270.1"/>
    <property type="molecule type" value="Genomic_DNA"/>
</dbReference>
<proteinExistence type="predicted"/>
<sequence>MSNIYRKKNGVYINEEEVLLKVKMI</sequence>
<accession>A0A382GW45</accession>
<organism evidence="1">
    <name type="scientific">marine metagenome</name>
    <dbReference type="NCBI Taxonomy" id="408172"/>
    <lineage>
        <taxon>unclassified sequences</taxon>
        <taxon>metagenomes</taxon>
        <taxon>ecological metagenomes</taxon>
    </lineage>
</organism>
<reference evidence="1" key="1">
    <citation type="submission" date="2018-05" db="EMBL/GenBank/DDBJ databases">
        <authorList>
            <person name="Lanie J.A."/>
            <person name="Ng W.-L."/>
            <person name="Kazmierczak K.M."/>
            <person name="Andrzejewski T.M."/>
            <person name="Davidsen T.M."/>
            <person name="Wayne K.J."/>
            <person name="Tettelin H."/>
            <person name="Glass J.I."/>
            <person name="Rusch D."/>
            <person name="Podicherti R."/>
            <person name="Tsui H.-C.T."/>
            <person name="Winkler M.E."/>
        </authorList>
    </citation>
    <scope>NUCLEOTIDE SEQUENCE</scope>
</reference>